<evidence type="ECO:0000256" key="12">
    <source>
        <dbReference type="PIRSR" id="PIRSR600760-2"/>
    </source>
</evidence>
<keyword evidence="7" id="KW-0378">Hydrolase</keyword>
<dbReference type="InterPro" id="IPR020583">
    <property type="entry name" value="Inositol_monoP_metal-BS"/>
</dbReference>
<dbReference type="OrthoDB" id="9785695at2"/>
<feature type="binding site" evidence="12">
    <location>
        <position position="76"/>
    </location>
    <ligand>
        <name>Mg(2+)</name>
        <dbReference type="ChEBI" id="CHEBI:18420"/>
        <label>1</label>
        <note>catalytic</note>
    </ligand>
</feature>
<evidence type="ECO:0000256" key="5">
    <source>
        <dbReference type="ARBA" id="ARBA00022605"/>
    </source>
</evidence>
<dbReference type="PANTHER" id="PTHR43200">
    <property type="entry name" value="PHOSPHATASE"/>
    <property type="match status" value="1"/>
</dbReference>
<dbReference type="GO" id="GO:0046872">
    <property type="term" value="F:metal ion binding"/>
    <property type="evidence" value="ECO:0007669"/>
    <property type="project" value="UniProtKB-KW"/>
</dbReference>
<comment type="catalytic activity">
    <reaction evidence="10">
        <text>L-histidinol phosphate + H2O = L-histidinol + phosphate</text>
        <dbReference type="Rhea" id="RHEA:14465"/>
        <dbReference type="ChEBI" id="CHEBI:15377"/>
        <dbReference type="ChEBI" id="CHEBI:43474"/>
        <dbReference type="ChEBI" id="CHEBI:57699"/>
        <dbReference type="ChEBI" id="CHEBI:57980"/>
        <dbReference type="EC" id="3.1.3.15"/>
    </reaction>
</comment>
<comment type="cofactor">
    <cofactor evidence="1 12">
        <name>Mg(2+)</name>
        <dbReference type="ChEBI" id="CHEBI:18420"/>
    </cofactor>
</comment>
<dbReference type="Proteomes" id="UP000186559">
    <property type="component" value="Chromosome"/>
</dbReference>
<feature type="binding site" evidence="12">
    <location>
        <position position="92"/>
    </location>
    <ligand>
        <name>Mg(2+)</name>
        <dbReference type="ChEBI" id="CHEBI:18420"/>
        <label>1</label>
        <note>catalytic</note>
    </ligand>
</feature>
<comment type="similarity">
    <text evidence="3">Belongs to the inositol monophosphatase superfamily.</text>
</comment>
<dbReference type="EMBL" id="CP014796">
    <property type="protein sequence ID" value="APX21364.1"/>
    <property type="molecule type" value="Genomic_DNA"/>
</dbReference>
<keyword evidence="5" id="KW-0028">Amino-acid biosynthesis</keyword>
<dbReference type="NCBIfam" id="TIGR02067">
    <property type="entry name" value="his_9_HisN"/>
    <property type="match status" value="1"/>
</dbReference>
<dbReference type="InterPro" id="IPR051090">
    <property type="entry name" value="Inositol_monoP_superfamily"/>
</dbReference>
<evidence type="ECO:0000256" key="1">
    <source>
        <dbReference type="ARBA" id="ARBA00001946"/>
    </source>
</evidence>
<dbReference type="SUPFAM" id="SSF56655">
    <property type="entry name" value="Carbohydrate phosphatase"/>
    <property type="match status" value="1"/>
</dbReference>
<evidence type="ECO:0000256" key="9">
    <source>
        <dbReference type="ARBA" id="ARBA00023102"/>
    </source>
</evidence>
<dbReference type="Pfam" id="PF00459">
    <property type="entry name" value="Inositol_P"/>
    <property type="match status" value="1"/>
</dbReference>
<dbReference type="GO" id="GO:0000105">
    <property type="term" value="P:L-histidine biosynthetic process"/>
    <property type="evidence" value="ECO:0007669"/>
    <property type="project" value="UniProtKB-UniRule"/>
</dbReference>
<evidence type="ECO:0000256" key="6">
    <source>
        <dbReference type="ARBA" id="ARBA00022723"/>
    </source>
</evidence>
<evidence type="ECO:0000256" key="11">
    <source>
        <dbReference type="NCBIfam" id="TIGR02067"/>
    </source>
</evidence>
<name>A0A1U7CZN1_9RHOB</name>
<dbReference type="KEGG" id="tpro:Ga0080559_TMP568"/>
<dbReference type="GO" id="GO:0004401">
    <property type="term" value="F:histidinol-phosphatase activity"/>
    <property type="evidence" value="ECO:0007669"/>
    <property type="project" value="UniProtKB-UniRule"/>
</dbReference>
<evidence type="ECO:0000313" key="13">
    <source>
        <dbReference type="EMBL" id="APX21364.1"/>
    </source>
</evidence>
<dbReference type="Gene3D" id="3.40.190.80">
    <property type="match status" value="1"/>
</dbReference>
<evidence type="ECO:0000256" key="3">
    <source>
        <dbReference type="ARBA" id="ARBA00009759"/>
    </source>
</evidence>
<keyword evidence="14" id="KW-1185">Reference proteome</keyword>
<organism evidence="13 14">
    <name type="scientific">Salipiger profundus</name>
    <dbReference type="NCBI Taxonomy" id="1229727"/>
    <lineage>
        <taxon>Bacteria</taxon>
        <taxon>Pseudomonadati</taxon>
        <taxon>Pseudomonadota</taxon>
        <taxon>Alphaproteobacteria</taxon>
        <taxon>Rhodobacterales</taxon>
        <taxon>Roseobacteraceae</taxon>
        <taxon>Salipiger</taxon>
    </lineage>
</organism>
<feature type="binding site" evidence="12">
    <location>
        <position position="94"/>
    </location>
    <ligand>
        <name>Mg(2+)</name>
        <dbReference type="ChEBI" id="CHEBI:18420"/>
        <label>1</label>
        <note>catalytic</note>
    </ligand>
</feature>
<dbReference type="CDD" id="cd01641">
    <property type="entry name" value="Bacterial_IMPase_like_1"/>
    <property type="match status" value="1"/>
</dbReference>
<evidence type="ECO:0000256" key="10">
    <source>
        <dbReference type="ARBA" id="ARBA00049158"/>
    </source>
</evidence>
<gene>
    <name evidence="13" type="ORF">Ga0080559_TMP568</name>
</gene>
<dbReference type="Gene3D" id="3.30.540.10">
    <property type="entry name" value="Fructose-1,6-Bisphosphatase, subunit A, domain 1"/>
    <property type="match status" value="1"/>
</dbReference>
<sequence>MADISDNLAEELWLTAHALADAARGAILPHFRATGLDAENKEAGGFDPVTVADHAAETAMREVLAQRRPQDGILGEEQGIVEGTSGLTWVLDPIDGTRGFLSGTPTWGVLIALSDESGPRLGVIDQPYTGERFCGGLGRATMTGPLGERPLGTRAPRGLDEAILFTTFPEIGTEADRTAFARVRDTARLTRYGMDCYAYALVAAGQIDLVVEAGLYPYDVGAPIAVIEAAGGVVTNWEGRPAHEGGRIVAAANSAIHAEALALLNG</sequence>
<comment type="pathway">
    <text evidence="2">Amino-acid biosynthesis; L-histidine biosynthesis; L-histidine from 5-phospho-alpha-D-ribose 1-diphosphate: step 8/9.</text>
</comment>
<evidence type="ECO:0000256" key="7">
    <source>
        <dbReference type="ARBA" id="ARBA00022801"/>
    </source>
</evidence>
<reference evidence="13 14" key="1">
    <citation type="submission" date="2016-03" db="EMBL/GenBank/DDBJ databases">
        <title>Deep-sea bacteria in the southern Pacific.</title>
        <authorList>
            <person name="Tang K."/>
        </authorList>
    </citation>
    <scope>NUCLEOTIDE SEQUENCE [LARGE SCALE GENOMIC DNA]</scope>
    <source>
        <strain evidence="13 14">JLT2016</strain>
    </source>
</reference>
<evidence type="ECO:0000256" key="8">
    <source>
        <dbReference type="ARBA" id="ARBA00022842"/>
    </source>
</evidence>
<dbReference type="UniPathway" id="UPA00031">
    <property type="reaction ID" value="UER00013"/>
</dbReference>
<accession>A0A1U7CZN1</accession>
<dbReference type="InterPro" id="IPR000760">
    <property type="entry name" value="Inositol_monophosphatase-like"/>
</dbReference>
<evidence type="ECO:0000256" key="4">
    <source>
        <dbReference type="ARBA" id="ARBA00013085"/>
    </source>
</evidence>
<evidence type="ECO:0000256" key="2">
    <source>
        <dbReference type="ARBA" id="ARBA00004970"/>
    </source>
</evidence>
<evidence type="ECO:0000313" key="14">
    <source>
        <dbReference type="Proteomes" id="UP000186559"/>
    </source>
</evidence>
<keyword evidence="9" id="KW-0368">Histidine biosynthesis</keyword>
<dbReference type="PROSITE" id="PS00629">
    <property type="entry name" value="IMP_1"/>
    <property type="match status" value="1"/>
</dbReference>
<dbReference type="AlphaFoldDB" id="A0A1U7CZN1"/>
<feature type="binding site" evidence="12">
    <location>
        <position position="219"/>
    </location>
    <ligand>
        <name>Mg(2+)</name>
        <dbReference type="ChEBI" id="CHEBI:18420"/>
        <label>1</label>
        <note>catalytic</note>
    </ligand>
</feature>
<protein>
    <recommendedName>
        <fullName evidence="4 11">Histidinol-phosphatase</fullName>
        <ecNumber evidence="4 11">3.1.3.15</ecNumber>
    </recommendedName>
</protein>
<dbReference type="InterPro" id="IPR011809">
    <property type="entry name" value="His_9_proposed"/>
</dbReference>
<dbReference type="EC" id="3.1.3.15" evidence="4 11"/>
<keyword evidence="8 12" id="KW-0460">Magnesium</keyword>
<dbReference type="RefSeq" id="WP_017468246.1">
    <property type="nucleotide sequence ID" value="NZ_BMEW01000002.1"/>
</dbReference>
<dbReference type="PANTHER" id="PTHR43200:SF6">
    <property type="entry name" value="3'(2'),5'-BISPHOSPHATE NUCLEOTIDASE"/>
    <property type="match status" value="1"/>
</dbReference>
<dbReference type="STRING" id="1229727.Ga0080559_TMP568"/>
<proteinExistence type="inferred from homology"/>
<keyword evidence="6 12" id="KW-0479">Metal-binding</keyword>
<feature type="binding site" evidence="12">
    <location>
        <position position="95"/>
    </location>
    <ligand>
        <name>Mg(2+)</name>
        <dbReference type="ChEBI" id="CHEBI:18420"/>
        <label>1</label>
        <note>catalytic</note>
    </ligand>
</feature>
<dbReference type="PRINTS" id="PR00377">
    <property type="entry name" value="IMPHPHTASES"/>
</dbReference>